<feature type="region of interest" description="Disordered" evidence="1">
    <location>
        <begin position="93"/>
        <end position="130"/>
    </location>
</feature>
<dbReference type="InterPro" id="IPR004401">
    <property type="entry name" value="YbaB/EbfC"/>
</dbReference>
<comment type="caution">
    <text evidence="2">The sequence shown here is derived from an EMBL/GenBank/DDBJ whole genome shotgun (WGS) entry which is preliminary data.</text>
</comment>
<evidence type="ECO:0000256" key="1">
    <source>
        <dbReference type="SAM" id="MobiDB-lite"/>
    </source>
</evidence>
<dbReference type="InterPro" id="IPR036894">
    <property type="entry name" value="YbaB-like_sf"/>
</dbReference>
<dbReference type="RefSeq" id="WP_357786679.1">
    <property type="nucleotide sequence ID" value="NZ_JBFAKC010000011.1"/>
</dbReference>
<organism evidence="2 3">
    <name type="scientific">Nocardia aurea</name>
    <dbReference type="NCBI Taxonomy" id="2144174"/>
    <lineage>
        <taxon>Bacteria</taxon>
        <taxon>Bacillati</taxon>
        <taxon>Actinomycetota</taxon>
        <taxon>Actinomycetes</taxon>
        <taxon>Mycobacteriales</taxon>
        <taxon>Nocardiaceae</taxon>
        <taxon>Nocardia</taxon>
    </lineage>
</organism>
<evidence type="ECO:0000313" key="2">
    <source>
        <dbReference type="EMBL" id="MEV0710701.1"/>
    </source>
</evidence>
<dbReference type="Gene3D" id="3.30.1310.10">
    <property type="entry name" value="Nucleoid-associated protein YbaB-like domain"/>
    <property type="match status" value="1"/>
</dbReference>
<reference evidence="2 3" key="1">
    <citation type="submission" date="2024-06" db="EMBL/GenBank/DDBJ databases">
        <title>The Natural Products Discovery Center: Release of the First 8490 Sequenced Strains for Exploring Actinobacteria Biosynthetic Diversity.</title>
        <authorList>
            <person name="Kalkreuter E."/>
            <person name="Kautsar S.A."/>
            <person name="Yang D."/>
            <person name="Bader C.D."/>
            <person name="Teijaro C.N."/>
            <person name="Fluegel L."/>
            <person name="Davis C.M."/>
            <person name="Simpson J.R."/>
            <person name="Lauterbach L."/>
            <person name="Steele A.D."/>
            <person name="Gui C."/>
            <person name="Meng S."/>
            <person name="Li G."/>
            <person name="Viehrig K."/>
            <person name="Ye F."/>
            <person name="Su P."/>
            <person name="Kiefer A.F."/>
            <person name="Nichols A."/>
            <person name="Cepeda A.J."/>
            <person name="Yan W."/>
            <person name="Fan B."/>
            <person name="Jiang Y."/>
            <person name="Adhikari A."/>
            <person name="Zheng C.-J."/>
            <person name="Schuster L."/>
            <person name="Cowan T.M."/>
            <person name="Smanski M.J."/>
            <person name="Chevrette M.G."/>
            <person name="De Carvalho L.P.S."/>
            <person name="Shen B."/>
        </authorList>
    </citation>
    <scope>NUCLEOTIDE SEQUENCE [LARGE SCALE GENOMIC DNA]</scope>
    <source>
        <strain evidence="2 3">NPDC050403</strain>
    </source>
</reference>
<name>A0ABV3FZU6_9NOCA</name>
<protein>
    <recommendedName>
        <fullName evidence="4">YbaB/EbfC family DNA-binding protein</fullName>
    </recommendedName>
</protein>
<dbReference type="EMBL" id="JBFAKC010000011">
    <property type="protein sequence ID" value="MEV0710701.1"/>
    <property type="molecule type" value="Genomic_DNA"/>
</dbReference>
<keyword evidence="3" id="KW-1185">Reference proteome</keyword>
<proteinExistence type="predicted"/>
<dbReference type="Proteomes" id="UP001551695">
    <property type="component" value="Unassembled WGS sequence"/>
</dbReference>
<dbReference type="SUPFAM" id="SSF82607">
    <property type="entry name" value="YbaB-like"/>
    <property type="match status" value="1"/>
</dbReference>
<sequence length="130" mass="14174">MFSPNWGISMGSDAARDEIDRINQQLAAFRGSARAVDGSVDIETDPSGRITHLYLADYAMENGPDALAGMIVDRHRAAMNEVESKVVELFESLPSSRESGADAPSPRIGDRGELEGNDDIGYVPSHLRRR</sequence>
<evidence type="ECO:0000313" key="3">
    <source>
        <dbReference type="Proteomes" id="UP001551695"/>
    </source>
</evidence>
<accession>A0ABV3FZU6</accession>
<dbReference type="Pfam" id="PF02575">
    <property type="entry name" value="YbaB_DNA_bd"/>
    <property type="match status" value="1"/>
</dbReference>
<evidence type="ECO:0008006" key="4">
    <source>
        <dbReference type="Google" id="ProtNLM"/>
    </source>
</evidence>
<gene>
    <name evidence="2" type="ORF">AB0I48_24350</name>
</gene>